<feature type="transmembrane region" description="Helical" evidence="1">
    <location>
        <begin position="232"/>
        <end position="251"/>
    </location>
</feature>
<dbReference type="AlphaFoldDB" id="X0ZLW8"/>
<evidence type="ECO:0000256" key="1">
    <source>
        <dbReference type="SAM" id="Phobius"/>
    </source>
</evidence>
<organism evidence="2">
    <name type="scientific">marine sediment metagenome</name>
    <dbReference type="NCBI Taxonomy" id="412755"/>
    <lineage>
        <taxon>unclassified sequences</taxon>
        <taxon>metagenomes</taxon>
        <taxon>ecological metagenomes</taxon>
    </lineage>
</organism>
<feature type="transmembrane region" description="Helical" evidence="1">
    <location>
        <begin position="207"/>
        <end position="226"/>
    </location>
</feature>
<reference evidence="2" key="1">
    <citation type="journal article" date="2014" name="Front. Microbiol.">
        <title>High frequency of phylogenetically diverse reductive dehalogenase-homologous genes in deep subseafloor sedimentary metagenomes.</title>
        <authorList>
            <person name="Kawai M."/>
            <person name="Futagami T."/>
            <person name="Toyoda A."/>
            <person name="Takaki Y."/>
            <person name="Nishi S."/>
            <person name="Hori S."/>
            <person name="Arai W."/>
            <person name="Tsubouchi T."/>
            <person name="Morono Y."/>
            <person name="Uchiyama I."/>
            <person name="Ito T."/>
            <person name="Fujiyama A."/>
            <person name="Inagaki F."/>
            <person name="Takami H."/>
        </authorList>
    </citation>
    <scope>NUCLEOTIDE SEQUENCE</scope>
    <source>
        <strain evidence="2">Expedition CK06-06</strain>
    </source>
</reference>
<dbReference type="InterPro" id="IPR007354">
    <property type="entry name" value="CruF-like"/>
</dbReference>
<accession>X0ZLW8</accession>
<name>X0ZLW8_9ZZZZ</name>
<dbReference type="EMBL" id="BART01002943">
    <property type="protein sequence ID" value="GAG70374.1"/>
    <property type="molecule type" value="Genomic_DNA"/>
</dbReference>
<feature type="transmembrane region" description="Helical" evidence="1">
    <location>
        <begin position="118"/>
        <end position="142"/>
    </location>
</feature>
<proteinExistence type="predicted"/>
<evidence type="ECO:0000313" key="2">
    <source>
        <dbReference type="EMBL" id="GAG70374.1"/>
    </source>
</evidence>
<protein>
    <submittedName>
        <fullName evidence="2">Uncharacterized protein</fullName>
    </submittedName>
</protein>
<keyword evidence="1" id="KW-0472">Membrane</keyword>
<keyword evidence="1" id="KW-0812">Transmembrane</keyword>
<dbReference type="Pfam" id="PF04240">
    <property type="entry name" value="Caroten_synth"/>
    <property type="match status" value="1"/>
</dbReference>
<feature type="transmembrane region" description="Helical" evidence="1">
    <location>
        <begin position="42"/>
        <end position="60"/>
    </location>
</feature>
<keyword evidence="1" id="KW-1133">Transmembrane helix</keyword>
<feature type="transmembrane region" description="Helical" evidence="1">
    <location>
        <begin position="168"/>
        <end position="187"/>
    </location>
</feature>
<gene>
    <name evidence="2" type="ORF">S01H4_08539</name>
</gene>
<sequence length="264" mass="30257">MGWFIITYCCGYFSHILIGNGQGSFPAWGIGSNLERGIDKKFFKITFFRSAFAAYIAVNFDFFMDPVAVENGWWIWETYSFYILGVPLINYFGWFFLVFWFLFFYDLVITHFKDSKKIIISGFWVLATLASTQLTGFILGIFSEILSSPMIRNGGTVYLDMQITPERTIGLLITLLLTIILIGLIMISSKAPNKFPKQKPSNVIWKILPSIIMLIFWADVLIVAFLTSPLMVFIGFTFDIFFLGICVYIIINKNLNKIIMKGSE</sequence>
<comment type="caution">
    <text evidence="2">The sequence shown here is derived from an EMBL/GenBank/DDBJ whole genome shotgun (WGS) entry which is preliminary data.</text>
</comment>
<feature type="transmembrane region" description="Helical" evidence="1">
    <location>
        <begin position="80"/>
        <end position="106"/>
    </location>
</feature>